<dbReference type="InterPro" id="IPR003458">
    <property type="entry name" value="Phage_T4_Gp38_tail_assem"/>
</dbReference>
<dbReference type="PANTHER" id="PTHR34413:SF2">
    <property type="entry name" value="PROPHAGE TAIL FIBER ASSEMBLY PROTEIN HOMOLOG TFAE-RELATED"/>
    <property type="match status" value="1"/>
</dbReference>
<accession>A0ABX7CYA8</accession>
<dbReference type="EMBL" id="CP068148">
    <property type="protein sequence ID" value="QQU53584.1"/>
    <property type="molecule type" value="Genomic_DNA"/>
</dbReference>
<keyword evidence="2" id="KW-1185">Reference proteome</keyword>
<reference evidence="1 2" key="1">
    <citation type="submission" date="2021-01" db="EMBL/GenBank/DDBJ databases">
        <title>FDA dAtabase for Regulatory Grade micrObial Sequences (FDA-ARGOS): Supporting development and validation of Infectious Disease Dx tests.</title>
        <authorList>
            <person name="Blissenbach B."/>
            <person name="Krut O."/>
            <person name="Tallon L."/>
            <person name="Sadzewicz L."/>
            <person name="Zhao X."/>
            <person name="Boylan J."/>
            <person name="Ott S."/>
            <person name="Bowen H."/>
            <person name="Vavikolanu K."/>
            <person name="Mehta A."/>
            <person name="Aluvathingal J."/>
            <person name="Nadendla S."/>
            <person name="Yan Y."/>
            <person name="Sichtig H."/>
        </authorList>
    </citation>
    <scope>NUCLEOTIDE SEQUENCE [LARGE SCALE GENOMIC DNA]</scope>
    <source>
        <strain evidence="1 2">FDAARGOS_1081</strain>
    </source>
</reference>
<dbReference type="InterPro" id="IPR051220">
    <property type="entry name" value="TFA_Chaperone"/>
</dbReference>
<dbReference type="RefSeq" id="WP_201895410.1">
    <property type="nucleotide sequence ID" value="NZ_CP068148.1"/>
</dbReference>
<sequence>MIYFSARTRGFYPTDIVDIQLYKTKGTWPEDAVEVTTEDYKKYLALPPDGMVLGSINGGPAWVVREGIEKKDAVLLAELKKEQRMQDAENAIAPLVRAEKYGEISDGERLKLESLERYTILLNRVNPHNAPDIEWPQMID</sequence>
<dbReference type="Pfam" id="PF02413">
    <property type="entry name" value="Caudo_TAP"/>
    <property type="match status" value="1"/>
</dbReference>
<proteinExistence type="predicted"/>
<gene>
    <name evidence="1" type="ORF">I6I38_14665</name>
</gene>
<protein>
    <submittedName>
        <fullName evidence="1">Tail fiber assembly protein</fullName>
    </submittedName>
</protein>
<dbReference type="PANTHER" id="PTHR34413">
    <property type="entry name" value="PROPHAGE TAIL FIBER ASSEMBLY PROTEIN HOMOLOG TFAE-RELATED-RELATED"/>
    <property type="match status" value="1"/>
</dbReference>
<organism evidence="1 2">
    <name type="scientific">Serratia liquefaciens</name>
    <dbReference type="NCBI Taxonomy" id="614"/>
    <lineage>
        <taxon>Bacteria</taxon>
        <taxon>Pseudomonadati</taxon>
        <taxon>Pseudomonadota</taxon>
        <taxon>Gammaproteobacteria</taxon>
        <taxon>Enterobacterales</taxon>
        <taxon>Yersiniaceae</taxon>
        <taxon>Serratia</taxon>
    </lineage>
</organism>
<name>A0ABX7CYA8_SERLI</name>
<evidence type="ECO:0000313" key="2">
    <source>
        <dbReference type="Proteomes" id="UP000595237"/>
    </source>
</evidence>
<dbReference type="Proteomes" id="UP000595237">
    <property type="component" value="Chromosome"/>
</dbReference>
<evidence type="ECO:0000313" key="1">
    <source>
        <dbReference type="EMBL" id="QQU53584.1"/>
    </source>
</evidence>